<evidence type="ECO:0000256" key="1">
    <source>
        <dbReference type="SAM" id="MobiDB-lite"/>
    </source>
</evidence>
<accession>B8BLK3</accession>
<feature type="region of interest" description="Disordered" evidence="1">
    <location>
        <begin position="110"/>
        <end position="146"/>
    </location>
</feature>
<dbReference type="AlphaFoldDB" id="B8BLK3"/>
<proteinExistence type="predicted"/>
<sequence length="273" mass="30209">MAALIMGRREYARSSLPHRLSACLLLPPWSLTVVVTAIAAPWRHEERGGRQVAQPQLRTMVSLEWFPSTPAIRGRGSSSTREAHPAQHQEVRAPMDVVVKKLEREMDFMPSETHPQHSGGHREEVEKEDGAKFTGTEYANEGKDGDWLDQAKGEKWASSMALSQILVGHQIPFSRPDSDDEEEEDDKVEEEEEYEGEETQGEVPAARGGVSAVETVAATLQRTEGLRRRWPWGCRLAGSPACATSRTSPLTASWGSSASPLWRLASTVLLPMD</sequence>
<gene>
    <name evidence="2" type="ORF">OsI_36836</name>
</gene>
<organism evidence="2 3">
    <name type="scientific">Oryza sativa subsp. indica</name>
    <name type="common">Rice</name>
    <dbReference type="NCBI Taxonomy" id="39946"/>
    <lineage>
        <taxon>Eukaryota</taxon>
        <taxon>Viridiplantae</taxon>
        <taxon>Streptophyta</taxon>
        <taxon>Embryophyta</taxon>
        <taxon>Tracheophyta</taxon>
        <taxon>Spermatophyta</taxon>
        <taxon>Magnoliopsida</taxon>
        <taxon>Liliopsida</taxon>
        <taxon>Poales</taxon>
        <taxon>Poaceae</taxon>
        <taxon>BOP clade</taxon>
        <taxon>Oryzoideae</taxon>
        <taxon>Oryzeae</taxon>
        <taxon>Oryzinae</taxon>
        <taxon>Oryza</taxon>
        <taxon>Oryza sativa</taxon>
    </lineage>
</organism>
<feature type="region of interest" description="Disordered" evidence="1">
    <location>
        <begin position="169"/>
        <end position="209"/>
    </location>
</feature>
<evidence type="ECO:0000313" key="2">
    <source>
        <dbReference type="EMBL" id="EEC68536.1"/>
    </source>
</evidence>
<dbReference type="EMBL" id="CM000136">
    <property type="protein sequence ID" value="EEC68536.1"/>
    <property type="molecule type" value="Genomic_DNA"/>
</dbReference>
<reference evidence="2 3" key="1">
    <citation type="journal article" date="2005" name="PLoS Biol.">
        <title>The genomes of Oryza sativa: a history of duplications.</title>
        <authorList>
            <person name="Yu J."/>
            <person name="Wang J."/>
            <person name="Lin W."/>
            <person name="Li S."/>
            <person name="Li H."/>
            <person name="Zhou J."/>
            <person name="Ni P."/>
            <person name="Dong W."/>
            <person name="Hu S."/>
            <person name="Zeng C."/>
            <person name="Zhang J."/>
            <person name="Zhang Y."/>
            <person name="Li R."/>
            <person name="Xu Z."/>
            <person name="Li S."/>
            <person name="Li X."/>
            <person name="Zheng H."/>
            <person name="Cong L."/>
            <person name="Lin L."/>
            <person name="Yin J."/>
            <person name="Geng J."/>
            <person name="Li G."/>
            <person name="Shi J."/>
            <person name="Liu J."/>
            <person name="Lv H."/>
            <person name="Li J."/>
            <person name="Wang J."/>
            <person name="Deng Y."/>
            <person name="Ran L."/>
            <person name="Shi X."/>
            <person name="Wang X."/>
            <person name="Wu Q."/>
            <person name="Li C."/>
            <person name="Ren X."/>
            <person name="Wang J."/>
            <person name="Wang X."/>
            <person name="Li D."/>
            <person name="Liu D."/>
            <person name="Zhang X."/>
            <person name="Ji Z."/>
            <person name="Zhao W."/>
            <person name="Sun Y."/>
            <person name="Zhang Z."/>
            <person name="Bao J."/>
            <person name="Han Y."/>
            <person name="Dong L."/>
            <person name="Ji J."/>
            <person name="Chen P."/>
            <person name="Wu S."/>
            <person name="Liu J."/>
            <person name="Xiao Y."/>
            <person name="Bu D."/>
            <person name="Tan J."/>
            <person name="Yang L."/>
            <person name="Ye C."/>
            <person name="Zhang J."/>
            <person name="Xu J."/>
            <person name="Zhou Y."/>
            <person name="Yu Y."/>
            <person name="Zhang B."/>
            <person name="Zhuang S."/>
            <person name="Wei H."/>
            <person name="Liu B."/>
            <person name="Lei M."/>
            <person name="Yu H."/>
            <person name="Li Y."/>
            <person name="Xu H."/>
            <person name="Wei S."/>
            <person name="He X."/>
            <person name="Fang L."/>
            <person name="Zhang Z."/>
            <person name="Zhang Y."/>
            <person name="Huang X."/>
            <person name="Su Z."/>
            <person name="Tong W."/>
            <person name="Li J."/>
            <person name="Tong Z."/>
            <person name="Li S."/>
            <person name="Ye J."/>
            <person name="Wang L."/>
            <person name="Fang L."/>
            <person name="Lei T."/>
            <person name="Chen C."/>
            <person name="Chen H."/>
            <person name="Xu Z."/>
            <person name="Li H."/>
            <person name="Huang H."/>
            <person name="Zhang F."/>
            <person name="Xu H."/>
            <person name="Li N."/>
            <person name="Zhao C."/>
            <person name="Li S."/>
            <person name="Dong L."/>
            <person name="Huang Y."/>
            <person name="Li L."/>
            <person name="Xi Y."/>
            <person name="Qi Q."/>
            <person name="Li W."/>
            <person name="Zhang B."/>
            <person name="Hu W."/>
            <person name="Zhang Y."/>
            <person name="Tian X."/>
            <person name="Jiao Y."/>
            <person name="Liang X."/>
            <person name="Jin J."/>
            <person name="Gao L."/>
            <person name="Zheng W."/>
            <person name="Hao B."/>
            <person name="Liu S."/>
            <person name="Wang W."/>
            <person name="Yuan L."/>
            <person name="Cao M."/>
            <person name="McDermott J."/>
            <person name="Samudrala R."/>
            <person name="Wang J."/>
            <person name="Wong G.K."/>
            <person name="Yang H."/>
        </authorList>
    </citation>
    <scope>NUCLEOTIDE SEQUENCE [LARGE SCALE GENOMIC DNA]</scope>
    <source>
        <strain evidence="3">cv. 93-11</strain>
    </source>
</reference>
<name>B8BLK3_ORYSI</name>
<dbReference type="STRING" id="39946.B8BLK3"/>
<dbReference type="Proteomes" id="UP000007015">
    <property type="component" value="Chromosome 11"/>
</dbReference>
<dbReference type="Gramene" id="BGIOSGA033629-TA">
    <property type="protein sequence ID" value="BGIOSGA033629-PA"/>
    <property type="gene ID" value="BGIOSGA033629"/>
</dbReference>
<dbReference type="HOGENOM" id="CLU_1020794_0_0_1"/>
<protein>
    <submittedName>
        <fullName evidence="2">Uncharacterized protein</fullName>
    </submittedName>
</protein>
<feature type="compositionally biased region" description="Acidic residues" evidence="1">
    <location>
        <begin position="178"/>
        <end position="200"/>
    </location>
</feature>
<keyword evidence="3" id="KW-1185">Reference proteome</keyword>
<feature type="compositionally biased region" description="Basic and acidic residues" evidence="1">
    <location>
        <begin position="120"/>
        <end position="131"/>
    </location>
</feature>
<evidence type="ECO:0000313" key="3">
    <source>
        <dbReference type="Proteomes" id="UP000007015"/>
    </source>
</evidence>